<evidence type="ECO:0000313" key="1">
    <source>
        <dbReference type="EMBL" id="ORY58231.1"/>
    </source>
</evidence>
<dbReference type="RefSeq" id="XP_040711266.1">
    <property type="nucleotide sequence ID" value="XM_040861224.1"/>
</dbReference>
<comment type="caution">
    <text evidence="1">The sequence shown here is derived from an EMBL/GenBank/DDBJ whole genome shotgun (WGS) entry which is preliminary data.</text>
</comment>
<keyword evidence="2" id="KW-1185">Reference proteome</keyword>
<reference evidence="1 2" key="1">
    <citation type="submission" date="2016-07" db="EMBL/GenBank/DDBJ databases">
        <title>Pervasive Adenine N6-methylation of Active Genes in Fungi.</title>
        <authorList>
            <consortium name="DOE Joint Genome Institute"/>
            <person name="Mondo S.J."/>
            <person name="Dannebaum R.O."/>
            <person name="Kuo R.C."/>
            <person name="Labutti K."/>
            <person name="Haridas S."/>
            <person name="Kuo A."/>
            <person name="Salamov A."/>
            <person name="Ahrendt S.R."/>
            <person name="Lipzen A."/>
            <person name="Sullivan W."/>
            <person name="Andreopoulos W.B."/>
            <person name="Clum A."/>
            <person name="Lindquist E."/>
            <person name="Daum C."/>
            <person name="Ramamoorthy G.K."/>
            <person name="Gryganskyi A."/>
            <person name="Culley D."/>
            <person name="Magnuson J.K."/>
            <person name="James T.Y."/>
            <person name="O'Malley M.A."/>
            <person name="Stajich J.E."/>
            <person name="Spatafora J.W."/>
            <person name="Visel A."/>
            <person name="Grigoriev I.V."/>
        </authorList>
    </citation>
    <scope>NUCLEOTIDE SEQUENCE [LARGE SCALE GENOMIC DNA]</scope>
    <source>
        <strain evidence="1 2">CBS 129021</strain>
    </source>
</reference>
<proteinExistence type="predicted"/>
<protein>
    <submittedName>
        <fullName evidence="1">Uncharacterized protein</fullName>
    </submittedName>
</protein>
<evidence type="ECO:0000313" key="2">
    <source>
        <dbReference type="Proteomes" id="UP000193689"/>
    </source>
</evidence>
<organism evidence="1 2">
    <name type="scientific">Pseudomassariella vexata</name>
    <dbReference type="NCBI Taxonomy" id="1141098"/>
    <lineage>
        <taxon>Eukaryota</taxon>
        <taxon>Fungi</taxon>
        <taxon>Dikarya</taxon>
        <taxon>Ascomycota</taxon>
        <taxon>Pezizomycotina</taxon>
        <taxon>Sordariomycetes</taxon>
        <taxon>Xylariomycetidae</taxon>
        <taxon>Amphisphaeriales</taxon>
        <taxon>Pseudomassariaceae</taxon>
        <taxon>Pseudomassariella</taxon>
    </lineage>
</organism>
<dbReference type="GeneID" id="63777436"/>
<accession>A0A1Y2DG25</accession>
<sequence length="63" mass="7326">MVAEAVFHGYSELQCQQPQRRRRIYWLSRFSYSSDNVCVVLSRMMIFGHREIDACGAWVGNLG</sequence>
<dbReference type="Proteomes" id="UP000193689">
    <property type="component" value="Unassembled WGS sequence"/>
</dbReference>
<dbReference type="EMBL" id="MCFJ01000017">
    <property type="protein sequence ID" value="ORY58231.1"/>
    <property type="molecule type" value="Genomic_DNA"/>
</dbReference>
<dbReference type="InParanoid" id="A0A1Y2DG25"/>
<name>A0A1Y2DG25_9PEZI</name>
<dbReference type="AlphaFoldDB" id="A0A1Y2DG25"/>
<gene>
    <name evidence="1" type="ORF">BCR38DRAFT_448403</name>
</gene>